<dbReference type="PANTHER" id="PTHR42731">
    <property type="entry name" value="SLL1084 PROTEIN"/>
    <property type="match status" value="1"/>
</dbReference>
<dbReference type="SMART" id="SM00729">
    <property type="entry name" value="Elp3"/>
    <property type="match status" value="1"/>
</dbReference>
<dbReference type="Gene3D" id="3.80.30.20">
    <property type="entry name" value="tm_1862 like domain"/>
    <property type="match status" value="1"/>
</dbReference>
<dbReference type="SFLD" id="SFLDS00029">
    <property type="entry name" value="Radical_SAM"/>
    <property type="match status" value="1"/>
</dbReference>
<dbReference type="PROSITE" id="PS51918">
    <property type="entry name" value="RADICAL_SAM"/>
    <property type="match status" value="1"/>
</dbReference>
<dbReference type="GO" id="GO:0003824">
    <property type="term" value="F:catalytic activity"/>
    <property type="evidence" value="ECO:0007669"/>
    <property type="project" value="InterPro"/>
</dbReference>
<dbReference type="GO" id="GO:0051536">
    <property type="term" value="F:iron-sulfur cluster binding"/>
    <property type="evidence" value="ECO:0007669"/>
    <property type="project" value="InterPro"/>
</dbReference>
<dbReference type="InterPro" id="IPR007197">
    <property type="entry name" value="rSAM"/>
</dbReference>
<reference evidence="2 3" key="1">
    <citation type="submission" date="2017-10" db="EMBL/GenBank/DDBJ databases">
        <title>Novel microbial diversity and functional potential in the marine mammal oral microbiome.</title>
        <authorList>
            <person name="Dudek N.K."/>
            <person name="Sun C.L."/>
            <person name="Burstein D."/>
            <person name="Kantor R.S."/>
            <person name="Aliaga Goltsman D.S."/>
            <person name="Bik E.M."/>
            <person name="Thomas B.C."/>
            <person name="Banfield J.F."/>
            <person name="Relman D.A."/>
        </authorList>
    </citation>
    <scope>NUCLEOTIDE SEQUENCE [LARGE SCALE GENOMIC DNA]</scope>
    <source>
        <strain evidence="2">DOLJORAL78_47_16</strain>
    </source>
</reference>
<dbReference type="CDD" id="cd01335">
    <property type="entry name" value="Radical_SAM"/>
    <property type="match status" value="1"/>
</dbReference>
<dbReference type="AlphaFoldDB" id="A0A2G6KA04"/>
<evidence type="ECO:0000313" key="3">
    <source>
        <dbReference type="Proteomes" id="UP000230821"/>
    </source>
</evidence>
<dbReference type="Gene3D" id="3.40.50.280">
    <property type="entry name" value="Cobalamin-binding domain"/>
    <property type="match status" value="1"/>
</dbReference>
<comment type="caution">
    <text evidence="2">The sequence shown here is derived from an EMBL/GenBank/DDBJ whole genome shotgun (WGS) entry which is preliminary data.</text>
</comment>
<dbReference type="EMBL" id="PDSK01000135">
    <property type="protein sequence ID" value="PIE31619.1"/>
    <property type="molecule type" value="Genomic_DNA"/>
</dbReference>
<sequence>MDYRLRQDTEQKLQGEIGTVYALGRGHTSIALVYPNTYYVGMSNLGFQTVYGFLNACDGVCCERAFLPDPDMLDRHKKTGTPLFSLESQTPLSEFDIIAFSVSFENDYLNILSLLDLARFPLLAEDRDETCPLILLGGAITTINPEPLAMFLDLVVLGEGEPILARLIEQYQRDVATTDSKRELLEHLAVIPGVYVPSLYDIDNDHGGHSSSPPPTINAPQIFERCLLKNLDHHPAYSRILTEQTEFGNMFLLQINRGCCYKCRFCHTGYTQSPLRHLSLDVALRLARHGLQYRNRIGLVGAAVADYPYLQELCAAISSQGGKISVSSLRLSAFLQTDYLLNAMIEAGQKTVTMAPEAGTERLRKILRKSLSDTTFFDTVAWTLNAQVQNLKLYFIIGLPTETEADLEAIVTMCKRCRQILVDAAKARGTIGKLIVSVNPLVPKPFTPLQWCAMETEAKLKRKLQYLKRALQRLGNVEVIHETPKWAVWQGILARGDRKLGQILLLAWRYNGNWKKAFRELEMSPEFYVHRVRPLDEPFPWDHFNVGVSRQQLQHEYQGLFPKGSQ</sequence>
<dbReference type="SFLD" id="SFLDG01082">
    <property type="entry name" value="B12-binding_domain_containing"/>
    <property type="match status" value="1"/>
</dbReference>
<dbReference type="SUPFAM" id="SSF102114">
    <property type="entry name" value="Radical SAM enzymes"/>
    <property type="match status" value="1"/>
</dbReference>
<accession>A0A2G6KA04</accession>
<proteinExistence type="predicted"/>
<dbReference type="Pfam" id="PF19864">
    <property type="entry name" value="Radical_SAM_N2"/>
    <property type="match status" value="1"/>
</dbReference>
<dbReference type="Pfam" id="PF04055">
    <property type="entry name" value="Radical_SAM"/>
    <property type="match status" value="1"/>
</dbReference>
<dbReference type="PANTHER" id="PTHR42731:SF5">
    <property type="entry name" value="RADICAL SAM DOMAIN PROTEIN"/>
    <property type="match status" value="1"/>
</dbReference>
<dbReference type="InterPro" id="IPR023404">
    <property type="entry name" value="rSAM_horseshoe"/>
</dbReference>
<evidence type="ECO:0000259" key="1">
    <source>
        <dbReference type="PROSITE" id="PS51918"/>
    </source>
</evidence>
<evidence type="ECO:0000313" key="2">
    <source>
        <dbReference type="EMBL" id="PIE31619.1"/>
    </source>
</evidence>
<organism evidence="2 3">
    <name type="scientific">candidate division KSB3 bacterium</name>
    <dbReference type="NCBI Taxonomy" id="2044937"/>
    <lineage>
        <taxon>Bacteria</taxon>
        <taxon>candidate division KSB3</taxon>
    </lineage>
</organism>
<name>A0A2G6KA04_9BACT</name>
<dbReference type="InterPro" id="IPR058240">
    <property type="entry name" value="rSAM_sf"/>
</dbReference>
<dbReference type="InterPro" id="IPR006638">
    <property type="entry name" value="Elp3/MiaA/NifB-like_rSAM"/>
</dbReference>
<gene>
    <name evidence="2" type="ORF">CSA56_17745</name>
</gene>
<protein>
    <submittedName>
        <fullName evidence="2">Radical SAM protein</fullName>
    </submittedName>
</protein>
<feature type="domain" description="Radical SAM core" evidence="1">
    <location>
        <begin position="245"/>
        <end position="478"/>
    </location>
</feature>
<dbReference type="InterPro" id="IPR045784">
    <property type="entry name" value="Radical_SAM_N2"/>
</dbReference>
<dbReference type="Proteomes" id="UP000230821">
    <property type="component" value="Unassembled WGS sequence"/>
</dbReference>